<proteinExistence type="predicted"/>
<gene>
    <name evidence="3" type="primary">TMEM44</name>
</gene>
<evidence type="ECO:0000256" key="2">
    <source>
        <dbReference type="SAM" id="Phobius"/>
    </source>
</evidence>
<name>A0A8C5MM60_9ANUR</name>
<dbReference type="GO" id="GO:0015174">
    <property type="term" value="F:basic amino acid transmembrane transporter activity"/>
    <property type="evidence" value="ECO:0007669"/>
    <property type="project" value="TreeGrafter"/>
</dbReference>
<dbReference type="AlphaFoldDB" id="A0A8C5MM60"/>
<accession>A0A8C5MM60</accession>
<dbReference type="Proteomes" id="UP000694569">
    <property type="component" value="Unplaced"/>
</dbReference>
<feature type="transmembrane region" description="Helical" evidence="2">
    <location>
        <begin position="138"/>
        <end position="156"/>
    </location>
</feature>
<dbReference type="PANTHER" id="PTHR16201">
    <property type="entry name" value="SEVEN TRANSMEMBRANE PROTEIN 1-RELATED"/>
    <property type="match status" value="1"/>
</dbReference>
<keyword evidence="4" id="KW-1185">Reference proteome</keyword>
<keyword evidence="2" id="KW-1133">Transmembrane helix</keyword>
<organism evidence="3 4">
    <name type="scientific">Leptobrachium leishanense</name>
    <name type="common">Leishan spiny toad</name>
    <dbReference type="NCBI Taxonomy" id="445787"/>
    <lineage>
        <taxon>Eukaryota</taxon>
        <taxon>Metazoa</taxon>
        <taxon>Chordata</taxon>
        <taxon>Craniata</taxon>
        <taxon>Vertebrata</taxon>
        <taxon>Euteleostomi</taxon>
        <taxon>Amphibia</taxon>
        <taxon>Batrachia</taxon>
        <taxon>Anura</taxon>
        <taxon>Pelobatoidea</taxon>
        <taxon>Megophryidae</taxon>
        <taxon>Leptobrachium</taxon>
    </lineage>
</organism>
<keyword evidence="2" id="KW-0812">Transmembrane</keyword>
<evidence type="ECO:0000256" key="1">
    <source>
        <dbReference type="SAM" id="MobiDB-lite"/>
    </source>
</evidence>
<dbReference type="GeneTree" id="ENSGT00390000018718"/>
<dbReference type="InterPro" id="IPR051415">
    <property type="entry name" value="LAAT-1"/>
</dbReference>
<feature type="transmembrane region" description="Helical" evidence="2">
    <location>
        <begin position="68"/>
        <end position="87"/>
    </location>
</feature>
<feature type="compositionally biased region" description="Basic and acidic residues" evidence="1">
    <location>
        <begin position="304"/>
        <end position="314"/>
    </location>
</feature>
<reference evidence="3" key="2">
    <citation type="submission" date="2025-09" db="UniProtKB">
        <authorList>
            <consortium name="Ensembl"/>
        </authorList>
    </citation>
    <scope>IDENTIFICATION</scope>
</reference>
<dbReference type="OrthoDB" id="8048523at2759"/>
<evidence type="ECO:0000313" key="4">
    <source>
        <dbReference type="Proteomes" id="UP000694569"/>
    </source>
</evidence>
<dbReference type="PANTHER" id="PTHR16201:SF53">
    <property type="entry name" value="TRANSMEMBRANE PROTEIN 44"/>
    <property type="match status" value="1"/>
</dbReference>
<protein>
    <submittedName>
        <fullName evidence="3">Transmembrane protein 44</fullName>
    </submittedName>
</protein>
<evidence type="ECO:0000313" key="3">
    <source>
        <dbReference type="Ensembl" id="ENSLLEP00000016277.1"/>
    </source>
</evidence>
<feature type="region of interest" description="Disordered" evidence="1">
    <location>
        <begin position="437"/>
        <end position="470"/>
    </location>
</feature>
<feature type="compositionally biased region" description="Polar residues" evidence="1">
    <location>
        <begin position="447"/>
        <end position="456"/>
    </location>
</feature>
<feature type="transmembrane region" description="Helical" evidence="2">
    <location>
        <begin position="217"/>
        <end position="238"/>
    </location>
</feature>
<feature type="transmembrane region" description="Helical" evidence="2">
    <location>
        <begin position="250"/>
        <end position="273"/>
    </location>
</feature>
<reference evidence="3" key="1">
    <citation type="submission" date="2025-08" db="UniProtKB">
        <authorList>
            <consortium name="Ensembl"/>
        </authorList>
    </citation>
    <scope>IDENTIFICATION</scope>
</reference>
<feature type="transmembrane region" description="Helical" evidence="2">
    <location>
        <begin position="93"/>
        <end position="117"/>
    </location>
</feature>
<dbReference type="Ensembl" id="ENSLLET00000016900.1">
    <property type="protein sequence ID" value="ENSLLEP00000016277.1"/>
    <property type="gene ID" value="ENSLLEG00000010378.1"/>
</dbReference>
<keyword evidence="2" id="KW-0472">Membrane</keyword>
<feature type="transmembrane region" description="Helical" evidence="2">
    <location>
        <begin position="185"/>
        <end position="205"/>
    </location>
</feature>
<sequence>MERLLNGSSDEGRGSGLWNVDDLYSCFADEKVCVSFGLWLLSCLFWFTSMFLHFYLRSKRKAAYNESVFWHIYSFLGSMCNTTGAILSKQLTIQVITGSYMAIADVIHFILTLFPVCNSKHRSRSGQKNSRKRKKQKAILSALSISLFFGLGWFTFTPSGSSYSEAPHANQRRLLGTVLQESTDIVGFSLGIIAVVVSWTVRVPIITKVRKGMVFSVMQIWAVFFSALASFMYATAIMSHDRHPEYFIKAIPWFLISLGAAAMDVALTILSCIMKTRLFGQMGFVVDAMGDGDGSELLVKYHEPEKNGDNHNKPEDDDENSSWTPLKIVPNRNHSSRASFEGYMKLSIEQVQEVGVCAVRLPGDGQTSTVSLSKQEACYYPDIPVYPPAHVTISKWSSHSSSEGSYLNTELEWDFEDMDQHWSKDINVAHINPNDSSVLSTVEEDQSPASSGSTFRKPSATVDLKREQAP</sequence>
<feature type="region of interest" description="Disordered" evidence="1">
    <location>
        <begin position="304"/>
        <end position="328"/>
    </location>
</feature>
<feature type="transmembrane region" description="Helical" evidence="2">
    <location>
        <begin position="36"/>
        <end position="56"/>
    </location>
</feature>